<dbReference type="Proteomes" id="UP000824890">
    <property type="component" value="Unassembled WGS sequence"/>
</dbReference>
<dbReference type="InterPro" id="IPR052929">
    <property type="entry name" value="RNase_H-like_EbsB-rel"/>
</dbReference>
<gene>
    <name evidence="3" type="ORF">HID58_078219</name>
</gene>
<dbReference type="Gene3D" id="3.30.420.10">
    <property type="entry name" value="Ribonuclease H-like superfamily/Ribonuclease H"/>
    <property type="match status" value="1"/>
</dbReference>
<keyword evidence="1" id="KW-0472">Membrane</keyword>
<name>A0ABQ7YTE5_BRANA</name>
<evidence type="ECO:0000313" key="3">
    <source>
        <dbReference type="EMBL" id="KAH0871197.1"/>
    </source>
</evidence>
<keyword evidence="4" id="KW-1185">Reference proteome</keyword>
<keyword evidence="1" id="KW-1133">Transmembrane helix</keyword>
<dbReference type="InterPro" id="IPR036397">
    <property type="entry name" value="RNaseH_sf"/>
</dbReference>
<comment type="caution">
    <text evidence="3">The sequence shown here is derived from an EMBL/GenBank/DDBJ whole genome shotgun (WGS) entry which is preliminary data.</text>
</comment>
<dbReference type="SUPFAM" id="SSF53098">
    <property type="entry name" value="Ribonuclease H-like"/>
    <property type="match status" value="1"/>
</dbReference>
<dbReference type="InterPro" id="IPR002156">
    <property type="entry name" value="RNaseH_domain"/>
</dbReference>
<protein>
    <recommendedName>
        <fullName evidence="2">RNase H type-1 domain-containing protein</fullName>
    </recommendedName>
</protein>
<evidence type="ECO:0000256" key="1">
    <source>
        <dbReference type="SAM" id="Phobius"/>
    </source>
</evidence>
<feature type="transmembrane region" description="Helical" evidence="1">
    <location>
        <begin position="36"/>
        <end position="56"/>
    </location>
</feature>
<evidence type="ECO:0000313" key="4">
    <source>
        <dbReference type="Proteomes" id="UP000824890"/>
    </source>
</evidence>
<feature type="transmembrane region" description="Helical" evidence="1">
    <location>
        <begin position="63"/>
        <end position="82"/>
    </location>
</feature>
<dbReference type="InterPro" id="IPR012337">
    <property type="entry name" value="RNaseH-like_sf"/>
</dbReference>
<keyword evidence="1" id="KW-0812">Transmembrane</keyword>
<feature type="domain" description="RNase H type-1" evidence="2">
    <location>
        <begin position="175"/>
        <end position="293"/>
    </location>
</feature>
<reference evidence="3 4" key="1">
    <citation type="submission" date="2021-05" db="EMBL/GenBank/DDBJ databases">
        <title>Genome Assembly of Synthetic Allotetraploid Brassica napus Reveals Homoeologous Exchanges between Subgenomes.</title>
        <authorList>
            <person name="Davis J.T."/>
        </authorList>
    </citation>
    <scope>NUCLEOTIDE SEQUENCE [LARGE SCALE GENOMIC DNA]</scope>
    <source>
        <strain evidence="4">cv. Da-Ae</strain>
        <tissue evidence="3">Seedling</tissue>
    </source>
</reference>
<dbReference type="PANTHER" id="PTHR47074:SF11">
    <property type="entry name" value="REVERSE TRANSCRIPTASE-LIKE PROTEIN"/>
    <property type="match status" value="1"/>
</dbReference>
<accession>A0ABQ7YTE5</accession>
<dbReference type="PANTHER" id="PTHR47074">
    <property type="entry name" value="BNAC02G40300D PROTEIN"/>
    <property type="match status" value="1"/>
</dbReference>
<sequence length="302" mass="33737">MLTSPMVMLSLHLELEVFSWTTECILYLSTYQCFRAIYFISIASALFWIFVLQFDLPSFTNDIWMILFTIPFFSTCTSWSGVTKNIWRVIPNGLTRSYDTVATAMTILATDHIIGRDSSMMIHVWDGWSGQNWRKLRQKPCYFSADKRELLNVKVDAKKSKKKGNKAPVPSCWINGAWQETSKAGGVGWIIKTAAGEVLCRGSSNRSHVCSALMAEALALREALKKAQELNLQSLQVFSDSQVLVSTLDAGMDLNEIAGVLQDVKSLATLFCPLSVVFIPHVENSQADTLAKSSISRFLNVV</sequence>
<organism evidence="3 4">
    <name type="scientific">Brassica napus</name>
    <name type="common">Rape</name>
    <dbReference type="NCBI Taxonomy" id="3708"/>
    <lineage>
        <taxon>Eukaryota</taxon>
        <taxon>Viridiplantae</taxon>
        <taxon>Streptophyta</taxon>
        <taxon>Embryophyta</taxon>
        <taxon>Tracheophyta</taxon>
        <taxon>Spermatophyta</taxon>
        <taxon>Magnoliopsida</taxon>
        <taxon>eudicotyledons</taxon>
        <taxon>Gunneridae</taxon>
        <taxon>Pentapetalae</taxon>
        <taxon>rosids</taxon>
        <taxon>malvids</taxon>
        <taxon>Brassicales</taxon>
        <taxon>Brassicaceae</taxon>
        <taxon>Brassiceae</taxon>
        <taxon>Brassica</taxon>
    </lineage>
</organism>
<evidence type="ECO:0000259" key="2">
    <source>
        <dbReference type="Pfam" id="PF13456"/>
    </source>
</evidence>
<dbReference type="EMBL" id="JAGKQM010000017">
    <property type="protein sequence ID" value="KAH0871197.1"/>
    <property type="molecule type" value="Genomic_DNA"/>
</dbReference>
<proteinExistence type="predicted"/>
<dbReference type="Pfam" id="PF13456">
    <property type="entry name" value="RVT_3"/>
    <property type="match status" value="1"/>
</dbReference>
<dbReference type="InterPro" id="IPR044730">
    <property type="entry name" value="RNase_H-like_dom_plant"/>
</dbReference>
<dbReference type="CDD" id="cd06222">
    <property type="entry name" value="RNase_H_like"/>
    <property type="match status" value="1"/>
</dbReference>